<evidence type="ECO:0000313" key="3">
    <source>
        <dbReference type="Proteomes" id="UP000234474"/>
    </source>
</evidence>
<feature type="signal peptide" evidence="1">
    <location>
        <begin position="1"/>
        <end position="16"/>
    </location>
</feature>
<keyword evidence="3" id="KW-1185">Reference proteome</keyword>
<name>A0A2I1CDX6_ASPN1</name>
<dbReference type="RefSeq" id="XP_024684425.1">
    <property type="nucleotide sequence ID" value="XM_024821146.1"/>
</dbReference>
<organism evidence="2 3">
    <name type="scientific">Aspergillus novofumigatus (strain IBT 16806)</name>
    <dbReference type="NCBI Taxonomy" id="1392255"/>
    <lineage>
        <taxon>Eukaryota</taxon>
        <taxon>Fungi</taxon>
        <taxon>Dikarya</taxon>
        <taxon>Ascomycota</taxon>
        <taxon>Pezizomycotina</taxon>
        <taxon>Eurotiomycetes</taxon>
        <taxon>Eurotiomycetidae</taxon>
        <taxon>Eurotiales</taxon>
        <taxon>Aspergillaceae</taxon>
        <taxon>Aspergillus</taxon>
        <taxon>Aspergillus subgen. Fumigati</taxon>
    </lineage>
</organism>
<dbReference type="EMBL" id="MSZS01000003">
    <property type="protein sequence ID" value="PKX95830.1"/>
    <property type="molecule type" value="Genomic_DNA"/>
</dbReference>
<evidence type="ECO:0008006" key="4">
    <source>
        <dbReference type="Google" id="ProtNLM"/>
    </source>
</evidence>
<comment type="caution">
    <text evidence="2">The sequence shown here is derived from an EMBL/GenBank/DDBJ whole genome shotgun (WGS) entry which is preliminary data.</text>
</comment>
<dbReference type="GeneID" id="36528472"/>
<dbReference type="Proteomes" id="UP000234474">
    <property type="component" value="Unassembled WGS sequence"/>
</dbReference>
<accession>A0A2I1CDX6</accession>
<dbReference type="AlphaFoldDB" id="A0A2I1CDX6"/>
<feature type="chain" id="PRO_5014122460" description="Secreted protein" evidence="1">
    <location>
        <begin position="17"/>
        <end position="89"/>
    </location>
</feature>
<protein>
    <recommendedName>
        <fullName evidence="4">Secreted protein</fullName>
    </recommendedName>
</protein>
<sequence>MRRCLLIILLSGGADSGTPSKQILINRRHCSIEFHRLHHLNGGPSHCRISDIATEDLIHLAILGLEERRALVERERSKPRLKRRPRLPN</sequence>
<reference evidence="3" key="1">
    <citation type="journal article" date="2018" name="Proc. Natl. Acad. Sci. U.S.A.">
        <title>Linking secondary metabolites to gene clusters through genome sequencing of six diverse Aspergillus species.</title>
        <authorList>
            <person name="Kaerboelling I."/>
            <person name="Vesth T.C."/>
            <person name="Frisvad J.C."/>
            <person name="Nybo J.L."/>
            <person name="Theobald S."/>
            <person name="Kuo A."/>
            <person name="Bowyer P."/>
            <person name="Matsuda Y."/>
            <person name="Mondo S."/>
            <person name="Lyhne E.K."/>
            <person name="Kogle M.E."/>
            <person name="Clum A."/>
            <person name="Lipzen A."/>
            <person name="Salamov A."/>
            <person name="Ngan C.Y."/>
            <person name="Daum C."/>
            <person name="Chiniquy J."/>
            <person name="Barry K."/>
            <person name="LaButti K."/>
            <person name="Haridas S."/>
            <person name="Simmons B.A."/>
            <person name="Magnuson J.K."/>
            <person name="Mortensen U.H."/>
            <person name="Larsen T.O."/>
            <person name="Grigoriev I.V."/>
            <person name="Baker S.E."/>
            <person name="Andersen M.R."/>
        </authorList>
    </citation>
    <scope>NUCLEOTIDE SEQUENCE [LARGE SCALE GENOMIC DNA]</scope>
    <source>
        <strain evidence="3">IBT 16806</strain>
    </source>
</reference>
<evidence type="ECO:0000313" key="2">
    <source>
        <dbReference type="EMBL" id="PKX95830.1"/>
    </source>
</evidence>
<dbReference type="VEuPathDB" id="FungiDB:P174DRAFT_146658"/>
<evidence type="ECO:0000256" key="1">
    <source>
        <dbReference type="SAM" id="SignalP"/>
    </source>
</evidence>
<proteinExistence type="predicted"/>
<gene>
    <name evidence="2" type="ORF">P174DRAFT_146658</name>
</gene>
<keyword evidence="1" id="KW-0732">Signal</keyword>